<sequence length="165" mass="17111">MIRHALCLARRHALGGASVAALGGAQWASGVVRCDTPSSFPSMPSMPSMPSSFGDILPTGQAAGFGGMVGFCAGYALKKVGKASVVVAGFFFLLQQSLAYTEYVTMNWDKVEQDVTKLLDTNGDGKLDEQDVNAWSHRGFAIISANTGALGGSFGGGFLLGARKG</sequence>
<dbReference type="EMBL" id="HBFQ01066382">
    <property type="protein sequence ID" value="CAD8872823.1"/>
    <property type="molecule type" value="Transcribed_RNA"/>
</dbReference>
<dbReference type="PROSITE" id="PS00018">
    <property type="entry name" value="EF_HAND_1"/>
    <property type="match status" value="1"/>
</dbReference>
<feature type="transmembrane region" description="Helical" evidence="6">
    <location>
        <begin position="58"/>
        <end position="77"/>
    </location>
</feature>
<evidence type="ECO:0000256" key="1">
    <source>
        <dbReference type="ARBA" id="ARBA00004370"/>
    </source>
</evidence>
<name>A0A7S1B2Y7_NOCSC</name>
<keyword evidence="4 6" id="KW-1133">Transmembrane helix</keyword>
<proteinExistence type="inferred from homology"/>
<evidence type="ECO:0000256" key="3">
    <source>
        <dbReference type="ARBA" id="ARBA00022692"/>
    </source>
</evidence>
<dbReference type="PANTHER" id="PTHR21346:SF10">
    <property type="entry name" value="TRANSMEMBRANE PROTEIN"/>
    <property type="match status" value="1"/>
</dbReference>
<organism evidence="7">
    <name type="scientific">Noctiluca scintillans</name>
    <name type="common">Sea sparkle</name>
    <name type="synonym">Red tide dinoflagellate</name>
    <dbReference type="NCBI Taxonomy" id="2966"/>
    <lineage>
        <taxon>Eukaryota</taxon>
        <taxon>Sar</taxon>
        <taxon>Alveolata</taxon>
        <taxon>Dinophyceae</taxon>
        <taxon>Noctilucales</taxon>
        <taxon>Noctilucaceae</taxon>
        <taxon>Noctiluca</taxon>
    </lineage>
</organism>
<comment type="subcellular location">
    <subcellularLocation>
        <location evidence="1">Membrane</location>
    </subcellularLocation>
</comment>
<dbReference type="InterPro" id="IPR007014">
    <property type="entry name" value="FUN14"/>
</dbReference>
<evidence type="ECO:0008006" key="8">
    <source>
        <dbReference type="Google" id="ProtNLM"/>
    </source>
</evidence>
<gene>
    <name evidence="7" type="ORF">NSCI0253_LOCUS47180</name>
</gene>
<dbReference type="Pfam" id="PF04930">
    <property type="entry name" value="FUN14"/>
    <property type="match status" value="1"/>
</dbReference>
<evidence type="ECO:0000313" key="7">
    <source>
        <dbReference type="EMBL" id="CAD8872823.1"/>
    </source>
</evidence>
<reference evidence="7" key="1">
    <citation type="submission" date="2021-01" db="EMBL/GenBank/DDBJ databases">
        <authorList>
            <person name="Corre E."/>
            <person name="Pelletier E."/>
            <person name="Niang G."/>
            <person name="Scheremetjew M."/>
            <person name="Finn R."/>
            <person name="Kale V."/>
            <person name="Holt S."/>
            <person name="Cochrane G."/>
            <person name="Meng A."/>
            <person name="Brown T."/>
            <person name="Cohen L."/>
        </authorList>
    </citation>
    <scope>NUCLEOTIDE SEQUENCE</scope>
</reference>
<protein>
    <recommendedName>
        <fullName evidence="8">EF-hand domain-containing protein</fullName>
    </recommendedName>
</protein>
<evidence type="ECO:0000256" key="5">
    <source>
        <dbReference type="ARBA" id="ARBA00023136"/>
    </source>
</evidence>
<dbReference type="InterPro" id="IPR018247">
    <property type="entry name" value="EF_Hand_1_Ca_BS"/>
</dbReference>
<accession>A0A7S1B2Y7</accession>
<evidence type="ECO:0000256" key="4">
    <source>
        <dbReference type="ARBA" id="ARBA00022989"/>
    </source>
</evidence>
<keyword evidence="3 6" id="KW-0812">Transmembrane</keyword>
<dbReference type="GO" id="GO:0016020">
    <property type="term" value="C:membrane"/>
    <property type="evidence" value="ECO:0007669"/>
    <property type="project" value="UniProtKB-SubCell"/>
</dbReference>
<evidence type="ECO:0000256" key="2">
    <source>
        <dbReference type="ARBA" id="ARBA00009160"/>
    </source>
</evidence>
<keyword evidence="5 6" id="KW-0472">Membrane</keyword>
<dbReference type="PANTHER" id="PTHR21346">
    <property type="entry name" value="FUN14 DOMAIN CONTAINING"/>
    <property type="match status" value="1"/>
</dbReference>
<comment type="similarity">
    <text evidence="2">Belongs to the FUN14 family.</text>
</comment>
<evidence type="ECO:0000256" key="6">
    <source>
        <dbReference type="SAM" id="Phobius"/>
    </source>
</evidence>
<feature type="transmembrane region" description="Helical" evidence="6">
    <location>
        <begin position="84"/>
        <end position="101"/>
    </location>
</feature>
<feature type="transmembrane region" description="Helical" evidence="6">
    <location>
        <begin position="140"/>
        <end position="162"/>
    </location>
</feature>
<dbReference type="AlphaFoldDB" id="A0A7S1B2Y7"/>